<evidence type="ECO:0000256" key="1">
    <source>
        <dbReference type="ARBA" id="ARBA00004141"/>
    </source>
</evidence>
<feature type="compositionally biased region" description="Polar residues" evidence="6">
    <location>
        <begin position="339"/>
        <end position="353"/>
    </location>
</feature>
<keyword evidence="4 5" id="KW-0472">Membrane</keyword>
<organism evidence="9 10">
    <name type="scientific">Cyphellophora attinorum</name>
    <dbReference type="NCBI Taxonomy" id="1664694"/>
    <lineage>
        <taxon>Eukaryota</taxon>
        <taxon>Fungi</taxon>
        <taxon>Dikarya</taxon>
        <taxon>Ascomycota</taxon>
        <taxon>Pezizomycotina</taxon>
        <taxon>Eurotiomycetes</taxon>
        <taxon>Chaetothyriomycetidae</taxon>
        <taxon>Chaetothyriales</taxon>
        <taxon>Cyphellophoraceae</taxon>
        <taxon>Cyphellophora</taxon>
    </lineage>
</organism>
<comment type="subcellular location">
    <subcellularLocation>
        <location evidence="1">Membrane</location>
        <topology evidence="1">Multi-pass membrane protein</topology>
    </subcellularLocation>
</comment>
<dbReference type="OrthoDB" id="10266980at2759"/>
<dbReference type="EMBL" id="LFJN01000003">
    <property type="protein sequence ID" value="KPI44410.1"/>
    <property type="molecule type" value="Genomic_DNA"/>
</dbReference>
<protein>
    <submittedName>
        <fullName evidence="9">Putative TLC domain-containing protein</fullName>
    </submittedName>
</protein>
<dbReference type="InterPro" id="IPR006634">
    <property type="entry name" value="TLC-dom"/>
</dbReference>
<feature type="transmembrane region" description="Helical" evidence="7">
    <location>
        <begin position="80"/>
        <end position="104"/>
    </location>
</feature>
<accession>A0A0N1HG04</accession>
<evidence type="ECO:0000256" key="4">
    <source>
        <dbReference type="ARBA" id="ARBA00023136"/>
    </source>
</evidence>
<evidence type="ECO:0000256" key="2">
    <source>
        <dbReference type="ARBA" id="ARBA00022692"/>
    </source>
</evidence>
<evidence type="ECO:0000256" key="5">
    <source>
        <dbReference type="PROSITE-ProRule" id="PRU00205"/>
    </source>
</evidence>
<proteinExistence type="predicted"/>
<dbReference type="Proteomes" id="UP000038010">
    <property type="component" value="Unassembled WGS sequence"/>
</dbReference>
<feature type="domain" description="TLC" evidence="8">
    <location>
        <begin position="32"/>
        <end position="297"/>
    </location>
</feature>
<dbReference type="PROSITE" id="PS50922">
    <property type="entry name" value="TLC"/>
    <property type="match status" value="1"/>
</dbReference>
<dbReference type="VEuPathDB" id="FungiDB:AB675_8753"/>
<reference evidence="9 10" key="1">
    <citation type="submission" date="2015-06" db="EMBL/GenBank/DDBJ databases">
        <title>Draft genome of the ant-associated black yeast Phialophora attae CBS 131958.</title>
        <authorList>
            <person name="Moreno L.F."/>
            <person name="Stielow B.J."/>
            <person name="de Hoog S."/>
            <person name="Vicente V.A."/>
            <person name="Weiss V.A."/>
            <person name="de Vries M."/>
            <person name="Cruz L.M."/>
            <person name="Souza E.M."/>
        </authorList>
    </citation>
    <scope>NUCLEOTIDE SEQUENCE [LARGE SCALE GENOMIC DNA]</scope>
    <source>
        <strain evidence="9 10">CBS 131958</strain>
    </source>
</reference>
<keyword evidence="10" id="KW-1185">Reference proteome</keyword>
<dbReference type="GO" id="GO:0055088">
    <property type="term" value="P:lipid homeostasis"/>
    <property type="evidence" value="ECO:0007669"/>
    <property type="project" value="TreeGrafter"/>
</dbReference>
<evidence type="ECO:0000256" key="6">
    <source>
        <dbReference type="SAM" id="MobiDB-lite"/>
    </source>
</evidence>
<dbReference type="GO" id="GO:0005783">
    <property type="term" value="C:endoplasmic reticulum"/>
    <property type="evidence" value="ECO:0007669"/>
    <property type="project" value="TreeGrafter"/>
</dbReference>
<dbReference type="RefSeq" id="XP_018004373.1">
    <property type="nucleotide sequence ID" value="XM_018149226.1"/>
</dbReference>
<dbReference type="Pfam" id="PF03798">
    <property type="entry name" value="TRAM_LAG1_CLN8"/>
    <property type="match status" value="1"/>
</dbReference>
<keyword evidence="3 7" id="KW-1133">Transmembrane helix</keyword>
<dbReference type="SMART" id="SM00724">
    <property type="entry name" value="TLC"/>
    <property type="match status" value="1"/>
</dbReference>
<evidence type="ECO:0000313" key="9">
    <source>
        <dbReference type="EMBL" id="KPI44410.1"/>
    </source>
</evidence>
<comment type="caution">
    <text evidence="9">The sequence shown here is derived from an EMBL/GenBank/DDBJ whole genome shotgun (WGS) entry which is preliminary data.</text>
</comment>
<dbReference type="STRING" id="1664694.A0A0N1HG04"/>
<gene>
    <name evidence="9" type="ORF">AB675_8753</name>
</gene>
<dbReference type="InterPro" id="IPR050846">
    <property type="entry name" value="TLCD"/>
</dbReference>
<dbReference type="GO" id="GO:0016020">
    <property type="term" value="C:membrane"/>
    <property type="evidence" value="ECO:0007669"/>
    <property type="project" value="UniProtKB-SubCell"/>
</dbReference>
<feature type="transmembrane region" description="Helical" evidence="7">
    <location>
        <begin position="142"/>
        <end position="163"/>
    </location>
</feature>
<name>A0A0N1HG04_9EURO</name>
<dbReference type="GeneID" id="28741106"/>
<evidence type="ECO:0000256" key="7">
    <source>
        <dbReference type="SAM" id="Phobius"/>
    </source>
</evidence>
<feature type="transmembrane region" description="Helical" evidence="7">
    <location>
        <begin position="262"/>
        <end position="285"/>
    </location>
</feature>
<feature type="region of interest" description="Disordered" evidence="6">
    <location>
        <begin position="321"/>
        <end position="359"/>
    </location>
</feature>
<evidence type="ECO:0000313" key="10">
    <source>
        <dbReference type="Proteomes" id="UP000038010"/>
    </source>
</evidence>
<dbReference type="PANTHER" id="PTHR13439:SF0">
    <property type="entry name" value="TOPOISOMERASE I DAMAGE AFFECTED PROTEIN 4"/>
    <property type="match status" value="1"/>
</dbReference>
<dbReference type="PANTHER" id="PTHR13439">
    <property type="entry name" value="CT120 PROTEIN"/>
    <property type="match status" value="1"/>
</dbReference>
<sequence>MLDPIPPPPGWLQALVTPAAEALQLPSLPFHIHEVVFAYLLYQTIESVVSPWLSNALFPNIYRRLNRRTRINWDVHVVSLVQSCLINALALWWLIQAFATGYFVWDLIVSTRHFSIFGIGIWFHAISALSVFALGFRPFVNYYGPVFILYELSTPFLNIHWFCDKLNMTGGTLQWYNGIMLLATFFCSRLCWGTYQSWLVFQDIWTVLQDYPSAPAHVRDVHASPAAAIFVPRDGQLCMGQDTCLRAQSEVMKFANDRTPYVPLWLGLVYLASNFILHTLNFYWFGRMIETVRKRFDDKPKTDKLQRRQSIIEEMADELDQGEISGYGVPTPGVEKSEQQAFSTAVDGDSNTTTRRKEL</sequence>
<dbReference type="AlphaFoldDB" id="A0A0N1HG04"/>
<keyword evidence="2 5" id="KW-0812">Transmembrane</keyword>
<evidence type="ECO:0000259" key="8">
    <source>
        <dbReference type="PROSITE" id="PS50922"/>
    </source>
</evidence>
<feature type="transmembrane region" description="Helical" evidence="7">
    <location>
        <begin position="116"/>
        <end position="136"/>
    </location>
</feature>
<evidence type="ECO:0000256" key="3">
    <source>
        <dbReference type="ARBA" id="ARBA00022989"/>
    </source>
</evidence>